<reference evidence="5 6" key="1">
    <citation type="submission" date="2014-11" db="EMBL/GenBank/DDBJ databases">
        <authorList>
            <person name="Wibberg Daniel"/>
        </authorList>
    </citation>
    <scope>NUCLEOTIDE SEQUENCE [LARGE SCALE GENOMIC DNA]</scope>
    <source>
        <strain evidence="5">Rhizoctonia solani AG1-IB 7/3/14</strain>
    </source>
</reference>
<dbReference type="InterPro" id="IPR055129">
    <property type="entry name" value="YEATS_dom"/>
</dbReference>
<feature type="region of interest" description="Disordered" evidence="3">
    <location>
        <begin position="256"/>
        <end position="281"/>
    </location>
</feature>
<keyword evidence="6" id="KW-1185">Reference proteome</keyword>
<sequence>MELENNGKNRELDAEDVPTTEFQSSDARITVKGQEGQGKKVTPDPVQARQQAIESFRALHKPLDLDPHTSYPRISTLTVSEPTTPHASSSASSKYLYLIPQSSDHTLLLLSCPHPSCPTPHPSASLQGLLNHARIAHGPSYAYASHDEFLRSPSASTLVDALKDPDGYARIISEGIQVKLGGVRGLKELFESAVEGAGLGLSADTGELAKLLGRKVRKGEIRAFGQDEVVDIENVDESTGKERWKKYGVWAPRRRKGRQVENDDTEEIDQQSTVNPAHERVHSGTPMVQHVPNASRFHIKKRVVISDWSRSLRRGSVHSGGPTHRWMIRLNAPSYSDHITTFISALRVQCASIPPTFEDTITCSSFPFVISRLAKQPFLARITLVFADENTKDVVITHWVDLDPLRSGSATLGIEQIFDVELNKNAQLLPADTGNKISSSVLWSQDRGESDRVIETAQEPIDEIVVKSEPPEDIYSSTEATEDEKLLIDEEPEPIHERLIPVLRKLRARLPLTLEDAARFGYVPQVPYVLFDSYEDLFDAVHGRRKAIEMGYTRALLSLLKVEYTNYDADLESGLVEPLTASHLYAHLLAEKAFPRPKVYAADVKIEENTPIPDEQLPSVPEGTQYCGACGLDISRHPPTGRELRPSNFACIASRSSQRPTCDIGLWTTLRPSRETIQRVNLAPGAITTLGARVALRGASQLVDCASPQMTLAFHALTRSWRLKTFEYASKRHNKNALPETKLPLELLGVDESHVDRTLAPHALLTLIAQIFIKRITKEALRARSEMLGGLSRVPEKSILTSMHVSRALMDGRNSAGWVPLMAVAHIGAIHSDTMQSTGV</sequence>
<evidence type="ECO:0000313" key="5">
    <source>
        <dbReference type="EMBL" id="CEL51953.1"/>
    </source>
</evidence>
<dbReference type="Pfam" id="PF22951">
    <property type="entry name" value="3HBD"/>
    <property type="match status" value="1"/>
</dbReference>
<dbReference type="OrthoDB" id="1741717at2759"/>
<feature type="region of interest" description="Disordered" evidence="3">
    <location>
        <begin position="1"/>
        <end position="45"/>
    </location>
</feature>
<dbReference type="Gene3D" id="2.60.40.1970">
    <property type="entry name" value="YEATS domain"/>
    <property type="match status" value="1"/>
</dbReference>
<name>A0A0B7F6X8_THACB</name>
<evidence type="ECO:0000259" key="4">
    <source>
        <dbReference type="PROSITE" id="PS51037"/>
    </source>
</evidence>
<dbReference type="EMBL" id="LN679100">
    <property type="protein sequence ID" value="CEL51953.1"/>
    <property type="molecule type" value="Genomic_DNA"/>
</dbReference>
<comment type="subcellular location">
    <subcellularLocation>
        <location evidence="2">Nucleus</location>
    </subcellularLocation>
</comment>
<evidence type="ECO:0000256" key="2">
    <source>
        <dbReference type="PROSITE-ProRule" id="PRU00376"/>
    </source>
</evidence>
<dbReference type="STRING" id="1108050.A0A0B7F6X8"/>
<dbReference type="Proteomes" id="UP000059188">
    <property type="component" value="Unassembled WGS sequence"/>
</dbReference>
<evidence type="ECO:0000313" key="6">
    <source>
        <dbReference type="Proteomes" id="UP000059188"/>
    </source>
</evidence>
<dbReference type="InterPro" id="IPR055127">
    <property type="entry name" value="YEATS2_3HBD"/>
</dbReference>
<dbReference type="GO" id="GO:0005634">
    <property type="term" value="C:nucleus"/>
    <property type="evidence" value="ECO:0007669"/>
    <property type="project" value="UniProtKB-SubCell"/>
</dbReference>
<proteinExistence type="predicted"/>
<gene>
    <name evidence="5" type="ORF">RSOLAG1IB_00490</name>
</gene>
<feature type="domain" description="YEATS" evidence="4">
    <location>
        <begin position="293"/>
        <end position="432"/>
    </location>
</feature>
<dbReference type="AlphaFoldDB" id="A0A0B7F6X8"/>
<accession>A0A0B7F6X8</accession>
<feature type="compositionally biased region" description="Basic and acidic residues" evidence="3">
    <location>
        <begin position="1"/>
        <end position="12"/>
    </location>
</feature>
<dbReference type="InterPro" id="IPR038704">
    <property type="entry name" value="YEAST_sf"/>
</dbReference>
<dbReference type="PROSITE" id="PS51037">
    <property type="entry name" value="YEATS"/>
    <property type="match status" value="1"/>
</dbReference>
<protein>
    <submittedName>
        <fullName evidence="5">Condensin complex subunit 1</fullName>
    </submittedName>
</protein>
<evidence type="ECO:0000256" key="1">
    <source>
        <dbReference type="ARBA" id="ARBA00023242"/>
    </source>
</evidence>
<keyword evidence="1 2" id="KW-0539">Nucleus</keyword>
<organism evidence="5 6">
    <name type="scientific">Thanatephorus cucumeris (strain AG1-IB / isolate 7/3/14)</name>
    <name type="common">Lettuce bottom rot fungus</name>
    <name type="synonym">Rhizoctonia solani</name>
    <dbReference type="NCBI Taxonomy" id="1108050"/>
    <lineage>
        <taxon>Eukaryota</taxon>
        <taxon>Fungi</taxon>
        <taxon>Dikarya</taxon>
        <taxon>Basidiomycota</taxon>
        <taxon>Agaricomycotina</taxon>
        <taxon>Agaricomycetes</taxon>
        <taxon>Cantharellales</taxon>
        <taxon>Ceratobasidiaceae</taxon>
        <taxon>Rhizoctonia</taxon>
        <taxon>Rhizoctonia solani AG-1</taxon>
    </lineage>
</organism>
<evidence type="ECO:0000256" key="3">
    <source>
        <dbReference type="SAM" id="MobiDB-lite"/>
    </source>
</evidence>